<keyword evidence="2" id="KW-1185">Reference proteome</keyword>
<dbReference type="EMBL" id="KZ301971">
    <property type="protein sequence ID" value="PFH54056.1"/>
    <property type="molecule type" value="Genomic_DNA"/>
</dbReference>
<name>A0A2A9P0I7_9AGAR</name>
<dbReference type="OrthoDB" id="3267419at2759"/>
<proteinExistence type="predicted"/>
<dbReference type="Proteomes" id="UP000242287">
    <property type="component" value="Unassembled WGS sequence"/>
</dbReference>
<feature type="non-terminal residue" evidence="1">
    <location>
        <position position="1"/>
    </location>
</feature>
<evidence type="ECO:0000313" key="1">
    <source>
        <dbReference type="EMBL" id="PFH54056.1"/>
    </source>
</evidence>
<gene>
    <name evidence="1" type="ORF">AMATHDRAFT_95695</name>
</gene>
<organism evidence="1 2">
    <name type="scientific">Amanita thiersii Skay4041</name>
    <dbReference type="NCBI Taxonomy" id="703135"/>
    <lineage>
        <taxon>Eukaryota</taxon>
        <taxon>Fungi</taxon>
        <taxon>Dikarya</taxon>
        <taxon>Basidiomycota</taxon>
        <taxon>Agaricomycotina</taxon>
        <taxon>Agaricomycetes</taxon>
        <taxon>Agaricomycetidae</taxon>
        <taxon>Agaricales</taxon>
        <taxon>Pluteineae</taxon>
        <taxon>Amanitaceae</taxon>
        <taxon>Amanita</taxon>
    </lineage>
</organism>
<reference evidence="1 2" key="1">
    <citation type="submission" date="2014-02" db="EMBL/GenBank/DDBJ databases">
        <title>Transposable element dynamics among asymbiotic and ectomycorrhizal Amanita fungi.</title>
        <authorList>
            <consortium name="DOE Joint Genome Institute"/>
            <person name="Hess J."/>
            <person name="Skrede I."/>
            <person name="Wolfe B."/>
            <person name="LaButti K."/>
            <person name="Ohm R.A."/>
            <person name="Grigoriev I.V."/>
            <person name="Pringle A."/>
        </authorList>
    </citation>
    <scope>NUCLEOTIDE SEQUENCE [LARGE SCALE GENOMIC DNA]</scope>
    <source>
        <strain evidence="1 2">SKay4041</strain>
    </source>
</reference>
<evidence type="ECO:0000313" key="2">
    <source>
        <dbReference type="Proteomes" id="UP000242287"/>
    </source>
</evidence>
<protein>
    <submittedName>
        <fullName evidence="1">Uncharacterized protein</fullName>
    </submittedName>
</protein>
<feature type="non-terminal residue" evidence="1">
    <location>
        <position position="103"/>
    </location>
</feature>
<accession>A0A2A9P0I7</accession>
<dbReference type="AlphaFoldDB" id="A0A2A9P0I7"/>
<sequence>EVSVPLAAVLLEYPVAYVPKATVTTFFQNIPLDVYECTLTIDSQLHPLLRFSCPVDIGKTHEPLSPDGIQTALQMYFRPRLHDLDHASLQVVHHVETHDRVAM</sequence>